<comment type="caution">
    <text evidence="3">The sequence shown here is derived from an EMBL/GenBank/DDBJ whole genome shotgun (WGS) entry which is preliminary data.</text>
</comment>
<dbReference type="EMBL" id="JBBPFD010000017">
    <property type="protein sequence ID" value="KAK7891871.1"/>
    <property type="molecule type" value="Genomic_DNA"/>
</dbReference>
<evidence type="ECO:0000256" key="1">
    <source>
        <dbReference type="ARBA" id="ARBA00022737"/>
    </source>
</evidence>
<proteinExistence type="predicted"/>
<reference evidence="4" key="1">
    <citation type="submission" date="2024-04" db="EMBL/GenBank/DDBJ databases">
        <title>Salinicola lusitanus LLJ914,a marine bacterium isolated from the Okinawa Trough.</title>
        <authorList>
            <person name="Li J."/>
        </authorList>
    </citation>
    <scope>NUCLEOTIDE SEQUENCE [LARGE SCALE GENOMIC DNA]</scope>
</reference>
<evidence type="ECO:0000259" key="2">
    <source>
        <dbReference type="PROSITE" id="PS50853"/>
    </source>
</evidence>
<accession>A0AAW0N8C4</accession>
<sequence>MVEERARPRRVELLSVSNVSSSVVWLQWQLQDPHSSPLLSTASGQYQSESVSALLNASATEHSFSWLLPAHKYTADVLTQSGVRPDEFPSTSHSAGPLTFWTRPLPPLNLSLSHVSSTTALITWTRPSRTLSDGFVVNVTRGLNTRSRFLPNGKLQSYTLRELTPGQQYYVSLTSVQNTGREQVHSSAQHLHFTTCKSGFTYKQSR</sequence>
<dbReference type="CDD" id="cd00063">
    <property type="entry name" value="FN3"/>
    <property type="match status" value="1"/>
</dbReference>
<keyword evidence="4" id="KW-1185">Reference proteome</keyword>
<dbReference type="SMART" id="SM00060">
    <property type="entry name" value="FN3"/>
    <property type="match status" value="2"/>
</dbReference>
<name>A0AAW0N8C4_9GOBI</name>
<evidence type="ECO:0000313" key="3">
    <source>
        <dbReference type="EMBL" id="KAK7891871.1"/>
    </source>
</evidence>
<dbReference type="Gene3D" id="2.60.40.10">
    <property type="entry name" value="Immunoglobulins"/>
    <property type="match status" value="2"/>
</dbReference>
<dbReference type="SUPFAM" id="SSF49265">
    <property type="entry name" value="Fibronectin type III"/>
    <property type="match status" value="2"/>
</dbReference>
<dbReference type="PROSITE" id="PS50853">
    <property type="entry name" value="FN3"/>
    <property type="match status" value="2"/>
</dbReference>
<dbReference type="InterPro" id="IPR003961">
    <property type="entry name" value="FN3_dom"/>
</dbReference>
<dbReference type="InterPro" id="IPR036116">
    <property type="entry name" value="FN3_sf"/>
</dbReference>
<protein>
    <recommendedName>
        <fullName evidence="2">Fibronectin type-III domain-containing protein</fullName>
    </recommendedName>
</protein>
<dbReference type="AlphaFoldDB" id="A0AAW0N8C4"/>
<feature type="domain" description="Fibronectin type-III" evidence="2">
    <location>
        <begin position="106"/>
        <end position="198"/>
    </location>
</feature>
<feature type="domain" description="Fibronectin type-III" evidence="2">
    <location>
        <begin position="7"/>
        <end position="105"/>
    </location>
</feature>
<keyword evidence="1" id="KW-0677">Repeat</keyword>
<dbReference type="InterPro" id="IPR050991">
    <property type="entry name" value="ECM_Regulatory_Proteins"/>
</dbReference>
<evidence type="ECO:0000313" key="4">
    <source>
        <dbReference type="Proteomes" id="UP001460270"/>
    </source>
</evidence>
<gene>
    <name evidence="3" type="ORF">WMY93_023834</name>
</gene>
<organism evidence="3 4">
    <name type="scientific">Mugilogobius chulae</name>
    <name type="common">yellowstripe goby</name>
    <dbReference type="NCBI Taxonomy" id="88201"/>
    <lineage>
        <taxon>Eukaryota</taxon>
        <taxon>Metazoa</taxon>
        <taxon>Chordata</taxon>
        <taxon>Craniata</taxon>
        <taxon>Vertebrata</taxon>
        <taxon>Euteleostomi</taxon>
        <taxon>Actinopterygii</taxon>
        <taxon>Neopterygii</taxon>
        <taxon>Teleostei</taxon>
        <taxon>Neoteleostei</taxon>
        <taxon>Acanthomorphata</taxon>
        <taxon>Gobiaria</taxon>
        <taxon>Gobiiformes</taxon>
        <taxon>Gobioidei</taxon>
        <taxon>Gobiidae</taxon>
        <taxon>Gobionellinae</taxon>
        <taxon>Mugilogobius</taxon>
    </lineage>
</organism>
<dbReference type="PANTHER" id="PTHR46708">
    <property type="entry name" value="TENASCIN"/>
    <property type="match status" value="1"/>
</dbReference>
<dbReference type="Proteomes" id="UP001460270">
    <property type="component" value="Unassembled WGS sequence"/>
</dbReference>
<dbReference type="Pfam" id="PF00041">
    <property type="entry name" value="fn3"/>
    <property type="match status" value="1"/>
</dbReference>
<dbReference type="InterPro" id="IPR013783">
    <property type="entry name" value="Ig-like_fold"/>
</dbReference>
<dbReference type="PANTHER" id="PTHR46708:SF2">
    <property type="entry name" value="FIBRONECTIN TYPE-III DOMAIN-CONTAINING PROTEIN"/>
    <property type="match status" value="1"/>
</dbReference>